<accession>A0A644V2C6</accession>
<evidence type="ECO:0000259" key="1">
    <source>
        <dbReference type="Pfam" id="PF14292"/>
    </source>
</evidence>
<dbReference type="Pfam" id="PF14292">
    <property type="entry name" value="SusE"/>
    <property type="match status" value="1"/>
</dbReference>
<reference evidence="2" key="1">
    <citation type="submission" date="2019-08" db="EMBL/GenBank/DDBJ databases">
        <authorList>
            <person name="Kucharzyk K."/>
            <person name="Murdoch R.W."/>
            <person name="Higgins S."/>
            <person name="Loffler F."/>
        </authorList>
    </citation>
    <scope>NUCLEOTIDE SEQUENCE</scope>
</reference>
<protein>
    <recommendedName>
        <fullName evidence="1">SusE outer membrane protein domain-containing protein</fullName>
    </recommendedName>
</protein>
<dbReference type="PROSITE" id="PS51257">
    <property type="entry name" value="PROKAR_LIPOPROTEIN"/>
    <property type="match status" value="1"/>
</dbReference>
<dbReference type="EMBL" id="VSSQ01000204">
    <property type="protein sequence ID" value="MPL85321.1"/>
    <property type="molecule type" value="Genomic_DNA"/>
</dbReference>
<organism evidence="2">
    <name type="scientific">bioreactor metagenome</name>
    <dbReference type="NCBI Taxonomy" id="1076179"/>
    <lineage>
        <taxon>unclassified sequences</taxon>
        <taxon>metagenomes</taxon>
        <taxon>ecological metagenomes</taxon>
    </lineage>
</organism>
<dbReference type="AlphaFoldDB" id="A0A644V2C6"/>
<dbReference type="InterPro" id="IPR025970">
    <property type="entry name" value="SusE"/>
</dbReference>
<comment type="caution">
    <text evidence="2">The sequence shown here is derived from an EMBL/GenBank/DDBJ whole genome shotgun (WGS) entry which is preliminary data.</text>
</comment>
<proteinExistence type="predicted"/>
<name>A0A644V2C6_9ZZZZ</name>
<sequence length="414" mass="45973">MEIKFKHMKSIINLYKVLPFLFVGISFSACDNEIKDIAKVEEKLVLTASADSIAIDLDNPREFILTFDWTEAREVSGDNMVFYTTKLDVVGNNFGTSTAIVNSEDEGVFSRSFTSEQLYNWMVDRWSVPLTKPLKLEFRVVAQWEGGSTFEAPEVRTVTVNVAAVKEEIPVPEKVTLSGSSLNDAVIELSKTIENENKYAALVNLKVGELVMPLVTTGDKQYYMIPKDGEGTLLDGEAEAVQQEDDRIAWNITTAGEYRVVVDFENSEVTIYSPAKALEPAVVTWLKGTEEVQTTVSELWLFGGGTGWGWWKGNCSVSLADPQVLIYQGAALTSGDGVKFVVYGESDFRNTAYCFTNPLTTEGKRQNLSLALDKVGELHGGYDGETRNSYYKLPAGTNFIVFDLRNKTILAKKK</sequence>
<feature type="domain" description="SusE outer membrane protein" evidence="1">
    <location>
        <begin position="34"/>
        <end position="140"/>
    </location>
</feature>
<gene>
    <name evidence="2" type="ORF">SDC9_31289</name>
</gene>
<evidence type="ECO:0000313" key="2">
    <source>
        <dbReference type="EMBL" id="MPL85321.1"/>
    </source>
</evidence>